<organism evidence="1 2">
    <name type="scientific">Methylobacterium soli</name>
    <dbReference type="NCBI Taxonomy" id="553447"/>
    <lineage>
        <taxon>Bacteria</taxon>
        <taxon>Pseudomonadati</taxon>
        <taxon>Pseudomonadota</taxon>
        <taxon>Alphaproteobacteria</taxon>
        <taxon>Hyphomicrobiales</taxon>
        <taxon>Methylobacteriaceae</taxon>
        <taxon>Methylobacterium</taxon>
    </lineage>
</organism>
<dbReference type="EMBL" id="VZZK01000039">
    <property type="protein sequence ID" value="KAB1074132.1"/>
    <property type="molecule type" value="Genomic_DNA"/>
</dbReference>
<keyword evidence="2" id="KW-1185">Reference proteome</keyword>
<dbReference type="OrthoDB" id="8000210at2"/>
<dbReference type="AlphaFoldDB" id="A0A6L3SRU9"/>
<dbReference type="Proteomes" id="UP000474159">
    <property type="component" value="Unassembled WGS sequence"/>
</dbReference>
<reference evidence="1 2" key="1">
    <citation type="submission" date="2019-09" db="EMBL/GenBank/DDBJ databases">
        <title>YIM 48816 draft genome.</title>
        <authorList>
            <person name="Jiang L."/>
        </authorList>
    </citation>
    <scope>NUCLEOTIDE SEQUENCE [LARGE SCALE GENOMIC DNA]</scope>
    <source>
        <strain evidence="1 2">YIM 48816</strain>
    </source>
</reference>
<dbReference type="RefSeq" id="WP_151003967.1">
    <property type="nucleotide sequence ID" value="NZ_BPQY01000253.1"/>
</dbReference>
<protein>
    <submittedName>
        <fullName evidence="1">Uncharacterized protein</fullName>
    </submittedName>
</protein>
<evidence type="ECO:0000313" key="2">
    <source>
        <dbReference type="Proteomes" id="UP000474159"/>
    </source>
</evidence>
<accession>A0A6L3SRU9</accession>
<comment type="caution">
    <text evidence="1">The sequence shown here is derived from an EMBL/GenBank/DDBJ whole genome shotgun (WGS) entry which is preliminary data.</text>
</comment>
<evidence type="ECO:0000313" key="1">
    <source>
        <dbReference type="EMBL" id="KAB1074132.1"/>
    </source>
</evidence>
<name>A0A6L3SRU9_9HYPH</name>
<gene>
    <name evidence="1" type="ORF">F6X53_26415</name>
</gene>
<proteinExistence type="predicted"/>
<sequence length="93" mass="9733">MTGQSHEAFAGILQAAWGLAQTIREDTGTVVELRLTTLGLAALAADAVCGRMATVSWGDLTQADNLLELLSKAIREVAERQPSVAVIAEQVAA</sequence>